<evidence type="ECO:0000256" key="1">
    <source>
        <dbReference type="SAM" id="Phobius"/>
    </source>
</evidence>
<keyword evidence="1" id="KW-0472">Membrane</keyword>
<keyword evidence="1" id="KW-1133">Transmembrane helix</keyword>
<dbReference type="Gene3D" id="2.60.40.10">
    <property type="entry name" value="Immunoglobulins"/>
    <property type="match status" value="1"/>
</dbReference>
<feature type="transmembrane region" description="Helical" evidence="1">
    <location>
        <begin position="29"/>
        <end position="48"/>
    </location>
</feature>
<reference evidence="3 4" key="1">
    <citation type="submission" date="2022-12" db="EMBL/GenBank/DDBJ databases">
        <title>Chromosome-level genome of Tegillarca granosa.</title>
        <authorList>
            <person name="Kim J."/>
        </authorList>
    </citation>
    <scope>NUCLEOTIDE SEQUENCE [LARGE SCALE GENOMIC DNA]</scope>
    <source>
        <strain evidence="3">Teg-2019</strain>
        <tissue evidence="3">Adductor muscle</tissue>
    </source>
</reference>
<proteinExistence type="predicted"/>
<sequence length="197" mass="22262">MVFCFTIQQKLQQASCSLWTVGNKDITKHFVLILAVLCHLFLYFYTFNMEKYMFCFDRKPLPPTNITVVEAGSSFLYIRWTTSPNSHQDSFHVFTTGVTNSSQVYKSGTLTSTVYNITGLSPGHVYTVTVVTSSGGELSQFTAQIVDNTAPLSPSIQFLIALDNSSLMLSWQTDPRSNETLENLNHLLWKECSRYIV</sequence>
<name>A0ABQ9FB94_TEGGR</name>
<dbReference type="EMBL" id="JARBDR010000337">
    <property type="protein sequence ID" value="KAJ8314613.1"/>
    <property type="molecule type" value="Genomic_DNA"/>
</dbReference>
<dbReference type="Pfam" id="PF00041">
    <property type="entry name" value="fn3"/>
    <property type="match status" value="1"/>
</dbReference>
<dbReference type="InterPro" id="IPR003961">
    <property type="entry name" value="FN3_dom"/>
</dbReference>
<keyword evidence="1" id="KW-0812">Transmembrane</keyword>
<evidence type="ECO:0000313" key="4">
    <source>
        <dbReference type="Proteomes" id="UP001217089"/>
    </source>
</evidence>
<comment type="caution">
    <text evidence="3">The sequence shown here is derived from an EMBL/GenBank/DDBJ whole genome shotgun (WGS) entry which is preliminary data.</text>
</comment>
<feature type="domain" description="Fibronectin type-III" evidence="2">
    <location>
        <begin position="62"/>
        <end position="152"/>
    </location>
</feature>
<dbReference type="InterPro" id="IPR036116">
    <property type="entry name" value="FN3_sf"/>
</dbReference>
<dbReference type="SMART" id="SM00060">
    <property type="entry name" value="FN3"/>
    <property type="match status" value="1"/>
</dbReference>
<keyword evidence="4" id="KW-1185">Reference proteome</keyword>
<accession>A0ABQ9FB94</accession>
<organism evidence="3 4">
    <name type="scientific">Tegillarca granosa</name>
    <name type="common">Malaysian cockle</name>
    <name type="synonym">Anadara granosa</name>
    <dbReference type="NCBI Taxonomy" id="220873"/>
    <lineage>
        <taxon>Eukaryota</taxon>
        <taxon>Metazoa</taxon>
        <taxon>Spiralia</taxon>
        <taxon>Lophotrochozoa</taxon>
        <taxon>Mollusca</taxon>
        <taxon>Bivalvia</taxon>
        <taxon>Autobranchia</taxon>
        <taxon>Pteriomorphia</taxon>
        <taxon>Arcoida</taxon>
        <taxon>Arcoidea</taxon>
        <taxon>Arcidae</taxon>
        <taxon>Tegillarca</taxon>
    </lineage>
</organism>
<protein>
    <recommendedName>
        <fullName evidence="2">Fibronectin type-III domain-containing protein</fullName>
    </recommendedName>
</protein>
<evidence type="ECO:0000313" key="3">
    <source>
        <dbReference type="EMBL" id="KAJ8314613.1"/>
    </source>
</evidence>
<dbReference type="CDD" id="cd00063">
    <property type="entry name" value="FN3"/>
    <property type="match status" value="1"/>
</dbReference>
<dbReference type="Proteomes" id="UP001217089">
    <property type="component" value="Unassembled WGS sequence"/>
</dbReference>
<gene>
    <name evidence="3" type="ORF">KUTeg_006763</name>
</gene>
<dbReference type="PROSITE" id="PS50853">
    <property type="entry name" value="FN3"/>
    <property type="match status" value="1"/>
</dbReference>
<evidence type="ECO:0000259" key="2">
    <source>
        <dbReference type="PROSITE" id="PS50853"/>
    </source>
</evidence>
<dbReference type="InterPro" id="IPR013783">
    <property type="entry name" value="Ig-like_fold"/>
</dbReference>
<dbReference type="SUPFAM" id="SSF49265">
    <property type="entry name" value="Fibronectin type III"/>
    <property type="match status" value="1"/>
</dbReference>